<evidence type="ECO:0000256" key="1">
    <source>
        <dbReference type="ARBA" id="ARBA00022676"/>
    </source>
</evidence>
<sequence>MKLSILIPMYNAESYIERCLHSLMHQDISKQDYEVIVYNDGSNDTSEIIVKNFTKTHTNVFLYSHKNEGVILTRNKLLKLAKGIYVYFMDADDYVAHNSLGEILEFSLQNQIDVMGFNTLVTDKEALFNLDVSFREYELPKIVSGDQFLKENKNLRIEIWWFLIRRSFLNENKLVFNENIQEYDGDVVFTLRSFLYAKKVAYSPISVYRYFQSSESTMRTRNRVYKKRIVEYFLALIYDFTNLINSLEKFPILHKDIIKNNFKFRRDAFAFFTIVKMIRAEFSTEAVKEKLLKLERIEAYPIKSFIGEEYNTLQYKLLTFVFNHKFLLFICIRMYKIYSKFQFK</sequence>
<dbReference type="Gene3D" id="3.90.550.10">
    <property type="entry name" value="Spore Coat Polysaccharide Biosynthesis Protein SpsA, Chain A"/>
    <property type="match status" value="1"/>
</dbReference>
<dbReference type="EMBL" id="SRSO01000022">
    <property type="protein sequence ID" value="TGV01589.1"/>
    <property type="molecule type" value="Genomic_DNA"/>
</dbReference>
<dbReference type="Pfam" id="PF00535">
    <property type="entry name" value="Glycos_transf_2"/>
    <property type="match status" value="1"/>
</dbReference>
<dbReference type="PANTHER" id="PTHR22916">
    <property type="entry name" value="GLYCOSYLTRANSFERASE"/>
    <property type="match status" value="1"/>
</dbReference>
<dbReference type="Proteomes" id="UP000307602">
    <property type="component" value="Unassembled WGS sequence"/>
</dbReference>
<dbReference type="GO" id="GO:0016758">
    <property type="term" value="F:hexosyltransferase activity"/>
    <property type="evidence" value="ECO:0007669"/>
    <property type="project" value="UniProtKB-ARBA"/>
</dbReference>
<dbReference type="OrthoDB" id="6307329at2"/>
<evidence type="ECO:0000313" key="5">
    <source>
        <dbReference type="Proteomes" id="UP000307602"/>
    </source>
</evidence>
<dbReference type="AlphaFoldDB" id="A0A4S1DUF8"/>
<organism evidence="4 5">
    <name type="scientific">Flavivirga rizhaonensis</name>
    <dbReference type="NCBI Taxonomy" id="2559571"/>
    <lineage>
        <taxon>Bacteria</taxon>
        <taxon>Pseudomonadati</taxon>
        <taxon>Bacteroidota</taxon>
        <taxon>Flavobacteriia</taxon>
        <taxon>Flavobacteriales</taxon>
        <taxon>Flavobacteriaceae</taxon>
        <taxon>Flavivirga</taxon>
    </lineage>
</organism>
<evidence type="ECO:0000313" key="4">
    <source>
        <dbReference type="EMBL" id="TGV01589.1"/>
    </source>
</evidence>
<gene>
    <name evidence="4" type="ORF">EM932_15015</name>
</gene>
<dbReference type="RefSeq" id="WP_135878017.1">
    <property type="nucleotide sequence ID" value="NZ_SRSO01000022.1"/>
</dbReference>
<dbReference type="InterPro" id="IPR029044">
    <property type="entry name" value="Nucleotide-diphossugar_trans"/>
</dbReference>
<name>A0A4S1DUF8_9FLAO</name>
<protein>
    <submittedName>
        <fullName evidence="4">Glycosyltransferase</fullName>
    </submittedName>
</protein>
<reference evidence="4 5" key="1">
    <citation type="submission" date="2019-04" db="EMBL/GenBank/DDBJ databases">
        <authorList>
            <person name="Liu A."/>
        </authorList>
    </citation>
    <scope>NUCLEOTIDE SEQUENCE [LARGE SCALE GENOMIC DNA]</scope>
    <source>
        <strain evidence="4 5">RZ03</strain>
    </source>
</reference>
<keyword evidence="2 4" id="KW-0808">Transferase</keyword>
<evidence type="ECO:0000256" key="2">
    <source>
        <dbReference type="ARBA" id="ARBA00022679"/>
    </source>
</evidence>
<dbReference type="SUPFAM" id="SSF53448">
    <property type="entry name" value="Nucleotide-diphospho-sugar transferases"/>
    <property type="match status" value="1"/>
</dbReference>
<proteinExistence type="predicted"/>
<accession>A0A4S1DUF8</accession>
<dbReference type="CDD" id="cd00761">
    <property type="entry name" value="Glyco_tranf_GTA_type"/>
    <property type="match status" value="1"/>
</dbReference>
<dbReference type="InterPro" id="IPR001173">
    <property type="entry name" value="Glyco_trans_2-like"/>
</dbReference>
<dbReference type="PANTHER" id="PTHR22916:SF51">
    <property type="entry name" value="GLYCOSYLTRANSFERASE EPSH-RELATED"/>
    <property type="match status" value="1"/>
</dbReference>
<comment type="caution">
    <text evidence="4">The sequence shown here is derived from an EMBL/GenBank/DDBJ whole genome shotgun (WGS) entry which is preliminary data.</text>
</comment>
<feature type="domain" description="Glycosyltransferase 2-like" evidence="3">
    <location>
        <begin position="4"/>
        <end position="166"/>
    </location>
</feature>
<keyword evidence="5" id="KW-1185">Reference proteome</keyword>
<keyword evidence="1" id="KW-0328">Glycosyltransferase</keyword>
<evidence type="ECO:0000259" key="3">
    <source>
        <dbReference type="Pfam" id="PF00535"/>
    </source>
</evidence>